<feature type="region of interest" description="Disordered" evidence="1">
    <location>
        <begin position="37"/>
        <end position="332"/>
    </location>
</feature>
<evidence type="ECO:0000256" key="1">
    <source>
        <dbReference type="SAM" id="MobiDB-lite"/>
    </source>
</evidence>
<evidence type="ECO:0000313" key="3">
    <source>
        <dbReference type="Proteomes" id="UP000027222"/>
    </source>
</evidence>
<gene>
    <name evidence="2" type="ORF">GALMADRAFT_1123352</name>
</gene>
<dbReference type="HOGENOM" id="CLU_616836_0_0_1"/>
<feature type="compositionally biased region" description="Basic residues" evidence="1">
    <location>
        <begin position="123"/>
        <end position="133"/>
    </location>
</feature>
<reference evidence="3" key="1">
    <citation type="journal article" date="2014" name="Proc. Natl. Acad. Sci. U.S.A.">
        <title>Extensive sampling of basidiomycete genomes demonstrates inadequacy of the white-rot/brown-rot paradigm for wood decay fungi.</title>
        <authorList>
            <person name="Riley R."/>
            <person name="Salamov A.A."/>
            <person name="Brown D.W."/>
            <person name="Nagy L.G."/>
            <person name="Floudas D."/>
            <person name="Held B.W."/>
            <person name="Levasseur A."/>
            <person name="Lombard V."/>
            <person name="Morin E."/>
            <person name="Otillar R."/>
            <person name="Lindquist E.A."/>
            <person name="Sun H."/>
            <person name="LaButti K.M."/>
            <person name="Schmutz J."/>
            <person name="Jabbour D."/>
            <person name="Luo H."/>
            <person name="Baker S.E."/>
            <person name="Pisabarro A.G."/>
            <person name="Walton J.D."/>
            <person name="Blanchette R.A."/>
            <person name="Henrissat B."/>
            <person name="Martin F."/>
            <person name="Cullen D."/>
            <person name="Hibbett D.S."/>
            <person name="Grigoriev I.V."/>
        </authorList>
    </citation>
    <scope>NUCLEOTIDE SEQUENCE [LARGE SCALE GENOMIC DNA]</scope>
    <source>
        <strain evidence="3">CBS 339.88</strain>
    </source>
</reference>
<feature type="compositionally biased region" description="Basic residues" evidence="1">
    <location>
        <begin position="435"/>
        <end position="444"/>
    </location>
</feature>
<sequence length="444" mass="49003">MPSRSRHRGEAYMTSPTYGQQMVPMPMVPMSAAPQMLHPTMSPYGGGGYAHHGAYQGQPAPAGSANWASAESPSAQYGNARSYRPPTPPHRNHGSTAGGQHGYSHQGSPLVGIMKHSQSDGHRRARSLSRSRSRSFSPPRSRSRSSPRHSPSSRARSGSNTFHDRSDRGRDGPLPLPSGYVPASPGRDGRSRGLHDLSRSMGTHVRDFGGAEGHHRRHREREDEGHGHSRRHRSSSHTHPTTIGNFLSPTRPTYSRRRSRSLDEGYMQTSRSRARPGNNNGNNYPPVSYGGAGGYQQQSSQYPSQQMQQQQPYQGQSTSHHSRPVIQQSDTHPVVVPTNGGRGGWVVIPPRKQTLHVVDPSQMAHTGTSGRHHRIFGSHSHSRSHSQPPRAHHAPSQSFFSRFFGTGKKSNHSHTSRVVQAQPVQHHYPLSSGGRKSRRRRESY</sequence>
<dbReference type="AlphaFoldDB" id="A0A067TFN6"/>
<accession>A0A067TFN6</accession>
<feature type="compositionally biased region" description="Polar residues" evidence="1">
    <location>
        <begin position="66"/>
        <end position="79"/>
    </location>
</feature>
<evidence type="ECO:0000313" key="2">
    <source>
        <dbReference type="EMBL" id="KDR81177.1"/>
    </source>
</evidence>
<feature type="compositionally biased region" description="Low complexity" evidence="1">
    <location>
        <begin position="148"/>
        <end position="159"/>
    </location>
</feature>
<feature type="compositionally biased region" description="Low complexity" evidence="1">
    <location>
        <begin position="295"/>
        <end position="317"/>
    </location>
</feature>
<feature type="region of interest" description="Disordered" evidence="1">
    <location>
        <begin position="1"/>
        <end position="23"/>
    </location>
</feature>
<feature type="compositionally biased region" description="Basic and acidic residues" evidence="1">
    <location>
        <begin position="162"/>
        <end position="171"/>
    </location>
</feature>
<name>A0A067TFN6_GALM3</name>
<dbReference type="OrthoDB" id="3069793at2759"/>
<proteinExistence type="predicted"/>
<feature type="region of interest" description="Disordered" evidence="1">
    <location>
        <begin position="403"/>
        <end position="444"/>
    </location>
</feature>
<feature type="compositionally biased region" description="Basic and acidic residues" evidence="1">
    <location>
        <begin position="187"/>
        <end position="213"/>
    </location>
</feature>
<feature type="compositionally biased region" description="Polar residues" evidence="1">
    <location>
        <begin position="238"/>
        <end position="247"/>
    </location>
</feature>
<dbReference type="EMBL" id="KL142371">
    <property type="protein sequence ID" value="KDR81177.1"/>
    <property type="molecule type" value="Genomic_DNA"/>
</dbReference>
<keyword evidence="3" id="KW-1185">Reference proteome</keyword>
<dbReference type="Proteomes" id="UP000027222">
    <property type="component" value="Unassembled WGS sequence"/>
</dbReference>
<organism evidence="2 3">
    <name type="scientific">Galerina marginata (strain CBS 339.88)</name>
    <dbReference type="NCBI Taxonomy" id="685588"/>
    <lineage>
        <taxon>Eukaryota</taxon>
        <taxon>Fungi</taxon>
        <taxon>Dikarya</taxon>
        <taxon>Basidiomycota</taxon>
        <taxon>Agaricomycotina</taxon>
        <taxon>Agaricomycetes</taxon>
        <taxon>Agaricomycetidae</taxon>
        <taxon>Agaricales</taxon>
        <taxon>Agaricineae</taxon>
        <taxon>Strophariaceae</taxon>
        <taxon>Galerina</taxon>
    </lineage>
</organism>
<protein>
    <submittedName>
        <fullName evidence="2">Uncharacterized protein</fullName>
    </submittedName>
</protein>